<dbReference type="InterPro" id="IPR000835">
    <property type="entry name" value="HTH_MarR-typ"/>
</dbReference>
<gene>
    <name evidence="2" type="ORF">OKJ99_07820</name>
</gene>
<accession>A0ABU6F3L5</accession>
<dbReference type="InterPro" id="IPR039422">
    <property type="entry name" value="MarR/SlyA-like"/>
</dbReference>
<name>A0ABU6F3L5_9ACTN</name>
<dbReference type="SMART" id="SM00347">
    <property type="entry name" value="HTH_MARR"/>
    <property type="match status" value="1"/>
</dbReference>
<evidence type="ECO:0000313" key="3">
    <source>
        <dbReference type="Proteomes" id="UP001354931"/>
    </source>
</evidence>
<dbReference type="PROSITE" id="PS50995">
    <property type="entry name" value="HTH_MARR_2"/>
    <property type="match status" value="1"/>
</dbReference>
<dbReference type="Proteomes" id="UP001354931">
    <property type="component" value="Unassembled WGS sequence"/>
</dbReference>
<dbReference type="Pfam" id="PF12802">
    <property type="entry name" value="MarR_2"/>
    <property type="match status" value="1"/>
</dbReference>
<dbReference type="InterPro" id="IPR036390">
    <property type="entry name" value="WH_DNA-bd_sf"/>
</dbReference>
<evidence type="ECO:0000259" key="1">
    <source>
        <dbReference type="PROSITE" id="PS50995"/>
    </source>
</evidence>
<dbReference type="RefSeq" id="WP_326015092.1">
    <property type="nucleotide sequence ID" value="NZ_JAOZYC010000048.1"/>
</dbReference>
<dbReference type="EMBL" id="JAOZYC010000048">
    <property type="protein sequence ID" value="MEB8337422.1"/>
    <property type="molecule type" value="Genomic_DNA"/>
</dbReference>
<sequence>MHLSPGSVDAVDAQRIEGAARGLLRGIAQLGQSLFREGDFGLTRSQAVLLDALEDGPCRVTGLAAHTGMAQPRVTVLLQKLGEAGLVERRRCEDDRRAVETSLTPAGRALLEAGRQRMAAALLTALGNGAVDDPERAVSAARDALATLLNALESEAS</sequence>
<dbReference type="InterPro" id="IPR036388">
    <property type="entry name" value="WH-like_DNA-bd_sf"/>
</dbReference>
<keyword evidence="3" id="KW-1185">Reference proteome</keyword>
<reference evidence="2 3" key="1">
    <citation type="submission" date="2022-10" db="EMBL/GenBank/DDBJ databases">
        <authorList>
            <person name="Xie J."/>
            <person name="Shen N."/>
        </authorList>
    </citation>
    <scope>NUCLEOTIDE SEQUENCE [LARGE SCALE GENOMIC DNA]</scope>
    <source>
        <strain evidence="2 3">YIM65594</strain>
    </source>
</reference>
<organism evidence="2 3">
    <name type="scientific">Streptomyces endophyticus</name>
    <dbReference type="NCBI Taxonomy" id="714166"/>
    <lineage>
        <taxon>Bacteria</taxon>
        <taxon>Bacillati</taxon>
        <taxon>Actinomycetota</taxon>
        <taxon>Actinomycetes</taxon>
        <taxon>Kitasatosporales</taxon>
        <taxon>Streptomycetaceae</taxon>
        <taxon>Streptomyces</taxon>
    </lineage>
</organism>
<protein>
    <submittedName>
        <fullName evidence="2">MarR family winged helix-turn-helix transcriptional regulator</fullName>
    </submittedName>
</protein>
<dbReference type="PANTHER" id="PTHR33164:SF43">
    <property type="entry name" value="HTH-TYPE TRANSCRIPTIONAL REPRESSOR YETL"/>
    <property type="match status" value="1"/>
</dbReference>
<proteinExistence type="predicted"/>
<dbReference type="Gene3D" id="1.10.10.10">
    <property type="entry name" value="Winged helix-like DNA-binding domain superfamily/Winged helix DNA-binding domain"/>
    <property type="match status" value="1"/>
</dbReference>
<dbReference type="PANTHER" id="PTHR33164">
    <property type="entry name" value="TRANSCRIPTIONAL REGULATOR, MARR FAMILY"/>
    <property type="match status" value="1"/>
</dbReference>
<comment type="caution">
    <text evidence="2">The sequence shown here is derived from an EMBL/GenBank/DDBJ whole genome shotgun (WGS) entry which is preliminary data.</text>
</comment>
<dbReference type="SUPFAM" id="SSF46785">
    <property type="entry name" value="Winged helix' DNA-binding domain"/>
    <property type="match status" value="1"/>
</dbReference>
<feature type="domain" description="HTH marR-type" evidence="1">
    <location>
        <begin position="20"/>
        <end position="154"/>
    </location>
</feature>
<evidence type="ECO:0000313" key="2">
    <source>
        <dbReference type="EMBL" id="MEB8337422.1"/>
    </source>
</evidence>